<evidence type="ECO:0000259" key="1">
    <source>
        <dbReference type="Pfam" id="PF02036"/>
    </source>
</evidence>
<proteinExistence type="predicted"/>
<gene>
    <name evidence="2" type="ORF">KHA99_13460</name>
</gene>
<dbReference type="InterPro" id="IPR036527">
    <property type="entry name" value="SCP2_sterol-bd_dom_sf"/>
</dbReference>
<evidence type="ECO:0000313" key="2">
    <source>
        <dbReference type="EMBL" id="MBS4213456.1"/>
    </source>
</evidence>
<protein>
    <submittedName>
        <fullName evidence="2">SCP2 sterol-binding domain-containing protein</fullName>
    </submittedName>
</protein>
<dbReference type="Pfam" id="PF02036">
    <property type="entry name" value="SCP2"/>
    <property type="match status" value="1"/>
</dbReference>
<reference evidence="2" key="1">
    <citation type="submission" date="2021-05" db="EMBL/GenBank/DDBJ databases">
        <title>Novel Bacillus species.</title>
        <authorList>
            <person name="Liu G."/>
        </authorList>
    </citation>
    <scope>NUCLEOTIDE SEQUENCE</scope>
    <source>
        <strain evidence="2">FJAT-49825</strain>
    </source>
</reference>
<dbReference type="AlphaFoldDB" id="A0A942U2K2"/>
<dbReference type="Proteomes" id="UP000679749">
    <property type="component" value="Unassembled WGS sequence"/>
</dbReference>
<sequence length="108" mass="12184">MARIEEIFNENPGPIQGFNAVVQYDVYDQIPSTYQHYFQEGTLTIKEGVQVTPNVTMSLNYDTFKKFVLCKMSGTMALLTGKVKVKGDVSTGLKIESILKKYNLKEPL</sequence>
<dbReference type="SUPFAM" id="SSF55718">
    <property type="entry name" value="SCP-like"/>
    <property type="match status" value="1"/>
</dbReference>
<keyword evidence="3" id="KW-1185">Reference proteome</keyword>
<name>A0A942U2K2_9BACI</name>
<dbReference type="EMBL" id="JAGYPF010000002">
    <property type="protein sequence ID" value="MBS4213456.1"/>
    <property type="molecule type" value="Genomic_DNA"/>
</dbReference>
<evidence type="ECO:0000313" key="3">
    <source>
        <dbReference type="Proteomes" id="UP000679749"/>
    </source>
</evidence>
<comment type="caution">
    <text evidence="2">The sequence shown here is derived from an EMBL/GenBank/DDBJ whole genome shotgun (WGS) entry which is preliminary data.</text>
</comment>
<dbReference type="Gene3D" id="3.30.1050.10">
    <property type="entry name" value="SCP2 sterol-binding domain"/>
    <property type="match status" value="1"/>
</dbReference>
<feature type="domain" description="SCP2" evidence="1">
    <location>
        <begin position="10"/>
        <end position="100"/>
    </location>
</feature>
<organism evidence="2 3">
    <name type="scientific">Neobacillus rhizophilus</name>
    <dbReference type="NCBI Taxonomy" id="2833579"/>
    <lineage>
        <taxon>Bacteria</taxon>
        <taxon>Bacillati</taxon>
        <taxon>Bacillota</taxon>
        <taxon>Bacilli</taxon>
        <taxon>Bacillales</taxon>
        <taxon>Bacillaceae</taxon>
        <taxon>Neobacillus</taxon>
    </lineage>
</organism>
<dbReference type="InterPro" id="IPR003033">
    <property type="entry name" value="SCP2_sterol-bd_dom"/>
</dbReference>
<accession>A0A942U2K2</accession>